<dbReference type="OrthoDB" id="28427at10239"/>
<dbReference type="KEGG" id="vg:10326691"/>
<proteinExistence type="predicted"/>
<dbReference type="Proteomes" id="UP000006524">
    <property type="component" value="Segment"/>
</dbReference>
<dbReference type="GeneID" id="10326691"/>
<gene>
    <name evidence="1" type="ORF">SSM2_059</name>
</gene>
<dbReference type="RefSeq" id="YP_004322215.1">
    <property type="nucleotide sequence ID" value="NC_015279.1"/>
</dbReference>
<organism evidence="1 2">
    <name type="scientific">Synechococcus phage S-SM2</name>
    <dbReference type="NCBI Taxonomy" id="444860"/>
    <lineage>
        <taxon>Viruses</taxon>
        <taxon>Duplodnaviria</taxon>
        <taxon>Heunggongvirae</taxon>
        <taxon>Uroviricota</taxon>
        <taxon>Caudoviricetes</taxon>
        <taxon>Pantevenvirales</taxon>
        <taxon>Kyanoviridae</taxon>
        <taxon>Nilusvirus</taxon>
        <taxon>Nilusvirus ssm2</taxon>
    </lineage>
</organism>
<dbReference type="EMBL" id="GU071095">
    <property type="protein sequence ID" value="ADO97401.1"/>
    <property type="molecule type" value="Genomic_DNA"/>
</dbReference>
<name>E3SIV3_9CAUD</name>
<evidence type="ECO:0000313" key="2">
    <source>
        <dbReference type="Proteomes" id="UP000006524"/>
    </source>
</evidence>
<accession>E3SIV3</accession>
<evidence type="ECO:0000313" key="1">
    <source>
        <dbReference type="EMBL" id="ADO97401.1"/>
    </source>
</evidence>
<protein>
    <submittedName>
        <fullName evidence="1">Uncharacterized protein</fullName>
    </submittedName>
</protein>
<reference evidence="1 2" key="1">
    <citation type="journal article" date="2010" name="Environ. Microbiol.">
        <title>Genomic analysis of oceanic cyanobacterial myoviruses compared with T4-like myoviruses from diverse hosts and environments.</title>
        <authorList>
            <person name="Sullivan M.B."/>
            <person name="Huang K.H."/>
            <person name="Ignacio-Espinoza J.C."/>
            <person name="Berlin A.M."/>
            <person name="Kelly L."/>
            <person name="Weigele P.R."/>
            <person name="DeFrancesco A.S."/>
            <person name="Kern S.E."/>
            <person name="Thompson L.R."/>
            <person name="Young S."/>
            <person name="Yandava C."/>
            <person name="Fu R."/>
            <person name="Krastins B."/>
            <person name="Chase M."/>
            <person name="Sarracino D."/>
            <person name="Osburne M.S."/>
            <person name="Henn M.R."/>
            <person name="Chisholm S.W."/>
        </authorList>
    </citation>
    <scope>NUCLEOTIDE SEQUENCE [LARGE SCALE GENOMIC DNA]</scope>
    <source>
        <strain evidence="1">8017-1</strain>
    </source>
</reference>
<keyword evidence="2" id="KW-1185">Reference proteome</keyword>
<sequence>MLNYGGNLPRPMTQKFLYVVDHFIPFPRSEYGGIWNVVAENDDECFDLITAEDDGLNDDYYNRLRENIMKAPTYALAENPESEIVEQFTT</sequence>